<dbReference type="OrthoDB" id="180914at2"/>
<feature type="region of interest" description="Disordered" evidence="1">
    <location>
        <begin position="125"/>
        <end position="146"/>
    </location>
</feature>
<keyword evidence="3" id="KW-1185">Reference proteome</keyword>
<name>A0A1H6MRS8_9BACT</name>
<dbReference type="EMBL" id="LT629973">
    <property type="protein sequence ID" value="SEI00421.1"/>
    <property type="molecule type" value="Genomic_DNA"/>
</dbReference>
<gene>
    <name evidence="2" type="ORF">PYTT_2481</name>
</gene>
<dbReference type="STRING" id="1679444.PYTT_2481"/>
<evidence type="ECO:0000313" key="2">
    <source>
        <dbReference type="EMBL" id="SEI00421.1"/>
    </source>
</evidence>
<dbReference type="AlphaFoldDB" id="A0A1H6MRS8"/>
<dbReference type="RefSeq" id="WP_141675881.1">
    <property type="nucleotide sequence ID" value="NZ_JACVVN010000012.1"/>
</dbReference>
<dbReference type="Proteomes" id="UP000176204">
    <property type="component" value="Chromosome I"/>
</dbReference>
<protein>
    <submittedName>
        <fullName evidence="2">Pa14 domain</fullName>
    </submittedName>
</protein>
<evidence type="ECO:0000256" key="1">
    <source>
        <dbReference type="SAM" id="MobiDB-lite"/>
    </source>
</evidence>
<organism evidence="2 3">
    <name type="scientific">Akkermansia glycaniphila</name>
    <dbReference type="NCBI Taxonomy" id="1679444"/>
    <lineage>
        <taxon>Bacteria</taxon>
        <taxon>Pseudomonadati</taxon>
        <taxon>Verrucomicrobiota</taxon>
        <taxon>Verrucomicrobiia</taxon>
        <taxon>Verrucomicrobiales</taxon>
        <taxon>Akkermansiaceae</taxon>
        <taxon>Akkermansia</taxon>
    </lineage>
</organism>
<reference evidence="3" key="1">
    <citation type="submission" date="2016-09" db="EMBL/GenBank/DDBJ databases">
        <authorList>
            <person name="Koehorst J."/>
        </authorList>
    </citation>
    <scope>NUCLEOTIDE SEQUENCE [LARGE SCALE GENOMIC DNA]</scope>
</reference>
<evidence type="ECO:0000313" key="3">
    <source>
        <dbReference type="Proteomes" id="UP000176204"/>
    </source>
</evidence>
<proteinExistence type="predicted"/>
<sequence>MSTEINYHLGENYYPLEFQNDPGFVIETHPDQPFIPIRMGVDGYDTEYNGYIKIAEPGKYHFMVEADDAATFRIFGKGACMVSAGRLSASPILTLPDMAAGFYKVQVEYSNAYYNPVSMNASALKTSMTGPGEEQPLPGDYSAGGTDNRKFSPSPAAVFLLISEAVPKV</sequence>
<dbReference type="KEGG" id="agl:PYTT_2481"/>
<accession>A0A1H6MRS8</accession>